<dbReference type="EMBL" id="NFZW01000002">
    <property type="protein sequence ID" value="RFA38883.1"/>
    <property type="molecule type" value="Genomic_DNA"/>
</dbReference>
<sequence length="69" mass="7349">MSVQRLLATFVAGSILFYSAVHADEERDLDGMAVIGSEELPKALNICLGEMPSWAKRLPTSATGLATTP</sequence>
<dbReference type="AlphaFoldDB" id="A0A3E0X2R2"/>
<reference evidence="3" key="1">
    <citation type="submission" date="2017-05" db="EMBL/GenBank/DDBJ databases">
        <authorList>
            <person name="Sharma S."/>
            <person name="Sidhu C."/>
            <person name="Pinnaka A.K."/>
        </authorList>
    </citation>
    <scope>NUCLEOTIDE SEQUENCE [LARGE SCALE GENOMIC DNA]</scope>
    <source>
        <strain evidence="3">AK93</strain>
    </source>
</reference>
<proteinExistence type="predicted"/>
<name>A0A3E0X2R2_9GAMM</name>
<evidence type="ECO:0000313" key="2">
    <source>
        <dbReference type="EMBL" id="RFA38883.1"/>
    </source>
</evidence>
<protein>
    <submittedName>
        <fullName evidence="2">Uncharacterized protein</fullName>
    </submittedName>
</protein>
<dbReference type="RefSeq" id="WP_116347429.1">
    <property type="nucleotide sequence ID" value="NZ_NFZW01000002.1"/>
</dbReference>
<feature type="signal peptide" evidence="1">
    <location>
        <begin position="1"/>
        <end position="23"/>
    </location>
</feature>
<comment type="caution">
    <text evidence="2">The sequence shown here is derived from an EMBL/GenBank/DDBJ whole genome shotgun (WGS) entry which is preliminary data.</text>
</comment>
<keyword evidence="3" id="KW-1185">Reference proteome</keyword>
<keyword evidence="1" id="KW-0732">Signal</keyword>
<evidence type="ECO:0000256" key="1">
    <source>
        <dbReference type="SAM" id="SignalP"/>
    </source>
</evidence>
<accession>A0A3E0X2R2</accession>
<organism evidence="2 3">
    <name type="scientific">Alkalilimnicola ehrlichii</name>
    <dbReference type="NCBI Taxonomy" id="351052"/>
    <lineage>
        <taxon>Bacteria</taxon>
        <taxon>Pseudomonadati</taxon>
        <taxon>Pseudomonadota</taxon>
        <taxon>Gammaproteobacteria</taxon>
        <taxon>Chromatiales</taxon>
        <taxon>Ectothiorhodospiraceae</taxon>
        <taxon>Alkalilimnicola</taxon>
    </lineage>
</organism>
<feature type="chain" id="PRO_5017800741" evidence="1">
    <location>
        <begin position="24"/>
        <end position="69"/>
    </location>
</feature>
<evidence type="ECO:0000313" key="3">
    <source>
        <dbReference type="Proteomes" id="UP000256763"/>
    </source>
</evidence>
<gene>
    <name evidence="2" type="ORF">CAL65_02990</name>
</gene>
<dbReference type="Proteomes" id="UP000256763">
    <property type="component" value="Unassembled WGS sequence"/>
</dbReference>